<dbReference type="Proteomes" id="UP000524492">
    <property type="component" value="Unassembled WGS sequence"/>
</dbReference>
<dbReference type="AlphaFoldDB" id="A0A7W6QCZ2"/>
<evidence type="ECO:0000313" key="2">
    <source>
        <dbReference type="EMBL" id="MBB4195288.1"/>
    </source>
</evidence>
<reference evidence="2 3" key="1">
    <citation type="submission" date="2020-08" db="EMBL/GenBank/DDBJ databases">
        <title>Genomic Encyclopedia of Type Strains, Phase IV (KMG-V): Genome sequencing to study the core and pangenomes of soil and plant-associated prokaryotes.</title>
        <authorList>
            <person name="Whitman W."/>
        </authorList>
    </citation>
    <scope>NUCLEOTIDE SEQUENCE [LARGE SCALE GENOMIC DNA]</scope>
    <source>
        <strain evidence="2 3">SEMIA 4074</strain>
    </source>
</reference>
<proteinExistence type="predicted"/>
<accession>A0A7W6QCZ2</accession>
<gene>
    <name evidence="2" type="ORF">GGD53_005478</name>
</gene>
<dbReference type="EMBL" id="JACIFV010000028">
    <property type="protein sequence ID" value="MBB4195288.1"/>
    <property type="molecule type" value="Genomic_DNA"/>
</dbReference>
<protein>
    <recommendedName>
        <fullName evidence="4">Polysaccharide chain length determinant N-terminal domain-containing protein</fullName>
    </recommendedName>
</protein>
<comment type="caution">
    <text evidence="2">The sequence shown here is derived from an EMBL/GenBank/DDBJ whole genome shotgun (WGS) entry which is preliminary data.</text>
</comment>
<sequence>MLPASGVNSFGETYELEGDRDALRSDAGNYMELESLKATETYTIDSDGNPGNGVDFLDILLILAKSIRVMVAVPLLAFFIVFSFFFFLPGRFESEAIVQMPIERSLLLQSASFLEDAVKTNQWLLAQYEKQYQAREKFKKSLRIVNISGTDIYRLQYIADTPDHAEEALSSILKKLLVASKPSPGKLEELKAQLLSQTILQQTLQKLLERFNGPSAVQGNSPEVPGQSVVAIADALEKSNQAILAIEASMKGSMTESDILQSPTRPDEPLAKGSLSKAVAAAVVLFFMMLMWAFVREAFQRAALEESGIRKIQGIKSLLSVRRT</sequence>
<keyword evidence="1" id="KW-0812">Transmembrane</keyword>
<keyword evidence="1" id="KW-0472">Membrane</keyword>
<evidence type="ECO:0000313" key="3">
    <source>
        <dbReference type="Proteomes" id="UP000524492"/>
    </source>
</evidence>
<dbReference type="RefSeq" id="WP_184459757.1">
    <property type="nucleotide sequence ID" value="NZ_JACIFV010000028.1"/>
</dbReference>
<organism evidence="2 3">
    <name type="scientific">Rhizobium aethiopicum</name>
    <dbReference type="NCBI Taxonomy" id="1138170"/>
    <lineage>
        <taxon>Bacteria</taxon>
        <taxon>Pseudomonadati</taxon>
        <taxon>Pseudomonadota</taxon>
        <taxon>Alphaproteobacteria</taxon>
        <taxon>Hyphomicrobiales</taxon>
        <taxon>Rhizobiaceae</taxon>
        <taxon>Rhizobium/Agrobacterium group</taxon>
        <taxon>Rhizobium</taxon>
    </lineage>
</organism>
<keyword evidence="3" id="KW-1185">Reference proteome</keyword>
<keyword evidence="1" id="KW-1133">Transmembrane helix</keyword>
<evidence type="ECO:0008006" key="4">
    <source>
        <dbReference type="Google" id="ProtNLM"/>
    </source>
</evidence>
<feature type="transmembrane region" description="Helical" evidence="1">
    <location>
        <begin position="67"/>
        <end position="88"/>
    </location>
</feature>
<name>A0A7W6QCZ2_9HYPH</name>
<evidence type="ECO:0000256" key="1">
    <source>
        <dbReference type="SAM" id="Phobius"/>
    </source>
</evidence>
<feature type="transmembrane region" description="Helical" evidence="1">
    <location>
        <begin position="275"/>
        <end position="295"/>
    </location>
</feature>